<comment type="caution">
    <text evidence="9">The sequence shown here is derived from an EMBL/GenBank/DDBJ whole genome shotgun (WGS) entry which is preliminary data.</text>
</comment>
<evidence type="ECO:0000313" key="10">
    <source>
        <dbReference type="Proteomes" id="UP001174936"/>
    </source>
</evidence>
<dbReference type="GO" id="GO:0016020">
    <property type="term" value="C:membrane"/>
    <property type="evidence" value="ECO:0007669"/>
    <property type="project" value="UniProtKB-SubCell"/>
</dbReference>
<dbReference type="AlphaFoldDB" id="A0AA40CKY1"/>
<dbReference type="PANTHER" id="PTHR33048:SF2">
    <property type="entry name" value="SRPK"/>
    <property type="match status" value="1"/>
</dbReference>
<gene>
    <name evidence="9" type="ORF">B0T16DRAFT_336182</name>
</gene>
<dbReference type="Pfam" id="PF20684">
    <property type="entry name" value="Fung_rhodopsin"/>
    <property type="match status" value="1"/>
</dbReference>
<feature type="transmembrane region" description="Helical" evidence="7">
    <location>
        <begin position="213"/>
        <end position="238"/>
    </location>
</feature>
<evidence type="ECO:0000256" key="6">
    <source>
        <dbReference type="SAM" id="MobiDB-lite"/>
    </source>
</evidence>
<proteinExistence type="inferred from homology"/>
<sequence length="423" mass="46625">MLLPSPLIETWALYSVGSFIIFLRILCRWRIIGPRNFQADDYLIVVAWLTYTAMTLAAHIVGSHGDIHSLSLAERAALAFGPPETQESLIIGTKWFCIGVTTYITFIWLLKLNMLFLYQRIVNGLWVEKFIMPTIGLVGITYISTLMILFLPCRPYDRMWIPFPDQGEFCKPQSFLNMVPPLIMNLVTDLCIMAIPAPVILPVRTTIWRKLGLLILFFAGFFIMTAAVLRVVFVLVLGNGATAAIWSCREDVVAIVVGQAVFIRPVFTRCFWTRGFVCPNAVSAPKKVAPGTRAEALPLAPARTGKAKKDPFSLSAALESHGSAETDPDKITEMDTDSVNSEGTTARSNSRRGPPPPPPPKDERRGTLVISVSQRVEVQTVESPSGGRQEGLVGGDYLVATNKAECYGDCSENERRGSQGRGV</sequence>
<feature type="transmembrane region" description="Helical" evidence="7">
    <location>
        <begin position="130"/>
        <end position="151"/>
    </location>
</feature>
<organism evidence="9 10">
    <name type="scientific">Cercophora newfieldiana</name>
    <dbReference type="NCBI Taxonomy" id="92897"/>
    <lineage>
        <taxon>Eukaryota</taxon>
        <taxon>Fungi</taxon>
        <taxon>Dikarya</taxon>
        <taxon>Ascomycota</taxon>
        <taxon>Pezizomycotina</taxon>
        <taxon>Sordariomycetes</taxon>
        <taxon>Sordariomycetidae</taxon>
        <taxon>Sordariales</taxon>
        <taxon>Lasiosphaeriaceae</taxon>
        <taxon>Cercophora</taxon>
    </lineage>
</organism>
<keyword evidence="10" id="KW-1185">Reference proteome</keyword>
<evidence type="ECO:0000313" key="9">
    <source>
        <dbReference type="EMBL" id="KAK0642217.1"/>
    </source>
</evidence>
<dbReference type="InterPro" id="IPR049326">
    <property type="entry name" value="Rhodopsin_dom_fungi"/>
</dbReference>
<keyword evidence="3 7" id="KW-1133">Transmembrane helix</keyword>
<feature type="compositionally biased region" description="Basic and acidic residues" evidence="6">
    <location>
        <begin position="322"/>
        <end position="333"/>
    </location>
</feature>
<feature type="region of interest" description="Disordered" evidence="6">
    <location>
        <begin position="318"/>
        <end position="369"/>
    </location>
</feature>
<reference evidence="9" key="1">
    <citation type="submission" date="2023-06" db="EMBL/GenBank/DDBJ databases">
        <title>Genome-scale phylogeny and comparative genomics of the fungal order Sordariales.</title>
        <authorList>
            <consortium name="Lawrence Berkeley National Laboratory"/>
            <person name="Hensen N."/>
            <person name="Bonometti L."/>
            <person name="Westerberg I."/>
            <person name="Brannstrom I.O."/>
            <person name="Guillou S."/>
            <person name="Cros-Aarteil S."/>
            <person name="Calhoun S."/>
            <person name="Haridas S."/>
            <person name="Kuo A."/>
            <person name="Mondo S."/>
            <person name="Pangilinan J."/>
            <person name="Riley R."/>
            <person name="Labutti K."/>
            <person name="Andreopoulos B."/>
            <person name="Lipzen A."/>
            <person name="Chen C."/>
            <person name="Yanf M."/>
            <person name="Daum C."/>
            <person name="Ng V."/>
            <person name="Clum A."/>
            <person name="Steindorff A."/>
            <person name="Ohm R."/>
            <person name="Martin F."/>
            <person name="Silar P."/>
            <person name="Natvig D."/>
            <person name="Lalanne C."/>
            <person name="Gautier V."/>
            <person name="Ament-Velasquez S.L."/>
            <person name="Kruys A."/>
            <person name="Hutchinson M.I."/>
            <person name="Powell A.J."/>
            <person name="Barry K."/>
            <person name="Miller A.N."/>
            <person name="Grigoriev I.V."/>
            <person name="Debuchy R."/>
            <person name="Gladieux P."/>
            <person name="Thoren M.H."/>
            <person name="Johannesson H."/>
        </authorList>
    </citation>
    <scope>NUCLEOTIDE SEQUENCE</scope>
    <source>
        <strain evidence="9">SMH2532-1</strain>
    </source>
</reference>
<accession>A0AA40CKY1</accession>
<evidence type="ECO:0000256" key="5">
    <source>
        <dbReference type="ARBA" id="ARBA00038359"/>
    </source>
</evidence>
<dbReference type="Proteomes" id="UP001174936">
    <property type="component" value="Unassembled WGS sequence"/>
</dbReference>
<keyword evidence="2 7" id="KW-0812">Transmembrane</keyword>
<name>A0AA40CKY1_9PEZI</name>
<evidence type="ECO:0000256" key="4">
    <source>
        <dbReference type="ARBA" id="ARBA00023136"/>
    </source>
</evidence>
<dbReference type="EMBL" id="JAULSV010000006">
    <property type="protein sequence ID" value="KAK0642217.1"/>
    <property type="molecule type" value="Genomic_DNA"/>
</dbReference>
<keyword evidence="4 7" id="KW-0472">Membrane</keyword>
<feature type="transmembrane region" description="Helical" evidence="7">
    <location>
        <begin position="182"/>
        <end position="201"/>
    </location>
</feature>
<dbReference type="PANTHER" id="PTHR33048">
    <property type="entry name" value="PTH11-LIKE INTEGRAL MEMBRANE PROTEIN (AFU_ORTHOLOGUE AFUA_5G11245)"/>
    <property type="match status" value="1"/>
</dbReference>
<comment type="similarity">
    <text evidence="5">Belongs to the SAT4 family.</text>
</comment>
<feature type="transmembrane region" description="Helical" evidence="7">
    <location>
        <begin position="43"/>
        <end position="62"/>
    </location>
</feature>
<evidence type="ECO:0000256" key="1">
    <source>
        <dbReference type="ARBA" id="ARBA00004141"/>
    </source>
</evidence>
<comment type="subcellular location">
    <subcellularLocation>
        <location evidence="1">Membrane</location>
        <topology evidence="1">Multi-pass membrane protein</topology>
    </subcellularLocation>
</comment>
<feature type="transmembrane region" description="Helical" evidence="7">
    <location>
        <begin position="12"/>
        <end position="31"/>
    </location>
</feature>
<evidence type="ECO:0000256" key="7">
    <source>
        <dbReference type="SAM" id="Phobius"/>
    </source>
</evidence>
<protein>
    <recommendedName>
        <fullName evidence="8">Rhodopsin domain-containing protein</fullName>
    </recommendedName>
</protein>
<evidence type="ECO:0000256" key="2">
    <source>
        <dbReference type="ARBA" id="ARBA00022692"/>
    </source>
</evidence>
<dbReference type="InterPro" id="IPR052337">
    <property type="entry name" value="SAT4-like"/>
</dbReference>
<feature type="domain" description="Rhodopsin" evidence="8">
    <location>
        <begin position="24"/>
        <end position="268"/>
    </location>
</feature>
<evidence type="ECO:0000256" key="3">
    <source>
        <dbReference type="ARBA" id="ARBA00022989"/>
    </source>
</evidence>
<feature type="transmembrane region" description="Helical" evidence="7">
    <location>
        <begin position="89"/>
        <end position="110"/>
    </location>
</feature>
<feature type="compositionally biased region" description="Polar residues" evidence="6">
    <location>
        <begin position="337"/>
        <end position="348"/>
    </location>
</feature>
<evidence type="ECO:0000259" key="8">
    <source>
        <dbReference type="Pfam" id="PF20684"/>
    </source>
</evidence>